<feature type="signal peptide" evidence="3">
    <location>
        <begin position="1"/>
        <end position="35"/>
    </location>
</feature>
<dbReference type="InterPro" id="IPR012338">
    <property type="entry name" value="Beta-lactam/transpept-like"/>
</dbReference>
<comment type="caution">
    <text evidence="5">The sequence shown here is derived from an EMBL/GenBank/DDBJ whole genome shotgun (WGS) entry which is preliminary data.</text>
</comment>
<dbReference type="GO" id="GO:0016787">
    <property type="term" value="F:hydrolase activity"/>
    <property type="evidence" value="ECO:0007669"/>
    <property type="project" value="UniProtKB-KW"/>
</dbReference>
<name>A0ABU3PHA2_9BURK</name>
<dbReference type="EC" id="3.1.1.103" evidence="5"/>
<comment type="subcellular location">
    <subcellularLocation>
        <location evidence="1">Membrane</location>
    </subcellularLocation>
</comment>
<dbReference type="PANTHER" id="PTHR46825:SF11">
    <property type="entry name" value="PENICILLIN-BINDING PROTEIN 4"/>
    <property type="match status" value="1"/>
</dbReference>
<reference evidence="5" key="1">
    <citation type="submission" date="2023-09" db="EMBL/GenBank/DDBJ databases">
        <title>Paucibacter sp. APW11 Genome sequencing and assembly.</title>
        <authorList>
            <person name="Kim I."/>
        </authorList>
    </citation>
    <scope>NUCLEOTIDE SEQUENCE</scope>
    <source>
        <strain evidence="5">APW11</strain>
    </source>
</reference>
<dbReference type="RefSeq" id="WP_315652712.1">
    <property type="nucleotide sequence ID" value="NZ_JAVXZY010000011.1"/>
</dbReference>
<feature type="domain" description="Beta-lactamase-related" evidence="4">
    <location>
        <begin position="49"/>
        <end position="372"/>
    </location>
</feature>
<dbReference type="PANTHER" id="PTHR46825">
    <property type="entry name" value="D-ALANYL-D-ALANINE-CARBOXYPEPTIDASE/ENDOPEPTIDASE AMPH"/>
    <property type="match status" value="1"/>
</dbReference>
<keyword evidence="3" id="KW-0732">Signal</keyword>
<evidence type="ECO:0000259" key="4">
    <source>
        <dbReference type="Pfam" id="PF00144"/>
    </source>
</evidence>
<dbReference type="InterPro" id="IPR050491">
    <property type="entry name" value="AmpC-like"/>
</dbReference>
<accession>A0ABU3PHA2</accession>
<evidence type="ECO:0000256" key="1">
    <source>
        <dbReference type="ARBA" id="ARBA00004370"/>
    </source>
</evidence>
<dbReference type="EMBL" id="JAVXZY010000011">
    <property type="protein sequence ID" value="MDT9001829.1"/>
    <property type="molecule type" value="Genomic_DNA"/>
</dbReference>
<evidence type="ECO:0000256" key="2">
    <source>
        <dbReference type="ARBA" id="ARBA00023136"/>
    </source>
</evidence>
<keyword evidence="6" id="KW-1185">Reference proteome</keyword>
<dbReference type="SUPFAM" id="SSF56601">
    <property type="entry name" value="beta-lactamase/transpeptidase-like"/>
    <property type="match status" value="1"/>
</dbReference>
<keyword evidence="5" id="KW-0378">Hydrolase</keyword>
<evidence type="ECO:0000256" key="3">
    <source>
        <dbReference type="SAM" id="SignalP"/>
    </source>
</evidence>
<dbReference type="Proteomes" id="UP001246372">
    <property type="component" value="Unassembled WGS sequence"/>
</dbReference>
<sequence>MSLRPTRRPSLRRAFCRQLLAIAGTSLLLHASATAAEPPVIGDTTLEAQLQQALHGSRVPAIAAAEIRAGQLNRLAVAGQRRNDGQDPVQLGDRWLIGSNGKPITAALIARLVDQGRLAWDTPLAELLPELKAGMHSAYRKVTLLELLSHRAGLPENVSDLKFFERFAHDRRALPAQRLAYVSRALRDKPIAPPGSKISYSNTGFILAAVIAERHTGRDWETLMREQLMAPLGMDSLAFGTTGAGEPRGHLKGKPALRPEDSNPLMFAPAGNVSMSLQDWARFCLDQLAGARGEGRLLSQDSYQRLQSLRAGALPASQKTPAALGWGVQASVAGRPGPVLLHGGSDGNWFALVALFPESGDGALVVANAGPDMGGEQLVSQVFVSLLPPKP</sequence>
<dbReference type="Gene3D" id="3.40.710.10">
    <property type="entry name" value="DD-peptidase/beta-lactamase superfamily"/>
    <property type="match status" value="1"/>
</dbReference>
<dbReference type="Pfam" id="PF00144">
    <property type="entry name" value="Beta-lactamase"/>
    <property type="match status" value="1"/>
</dbReference>
<proteinExistence type="predicted"/>
<evidence type="ECO:0000313" key="5">
    <source>
        <dbReference type="EMBL" id="MDT9001829.1"/>
    </source>
</evidence>
<evidence type="ECO:0000313" key="6">
    <source>
        <dbReference type="Proteomes" id="UP001246372"/>
    </source>
</evidence>
<gene>
    <name evidence="5" type="ORF">RQP53_21310</name>
</gene>
<dbReference type="InterPro" id="IPR001466">
    <property type="entry name" value="Beta-lactam-related"/>
</dbReference>
<organism evidence="5 6">
    <name type="scientific">Roseateles aquae</name>
    <dbReference type="NCBI Taxonomy" id="3077235"/>
    <lineage>
        <taxon>Bacteria</taxon>
        <taxon>Pseudomonadati</taxon>
        <taxon>Pseudomonadota</taxon>
        <taxon>Betaproteobacteria</taxon>
        <taxon>Burkholderiales</taxon>
        <taxon>Sphaerotilaceae</taxon>
        <taxon>Roseateles</taxon>
    </lineage>
</organism>
<protein>
    <submittedName>
        <fullName evidence="5">Serine hydrolase domain-containing protein</fullName>
        <ecNumber evidence="5">3.1.1.103</ecNumber>
    </submittedName>
</protein>
<feature type="chain" id="PRO_5046786072" evidence="3">
    <location>
        <begin position="36"/>
        <end position="391"/>
    </location>
</feature>
<keyword evidence="2" id="KW-0472">Membrane</keyword>